<accession>A0ABN3NSW4</accession>
<dbReference type="EMBL" id="BAAATM010000010">
    <property type="protein sequence ID" value="GAA2534582.1"/>
    <property type="molecule type" value="Genomic_DNA"/>
</dbReference>
<name>A0ABN3NSW4_9ACTN</name>
<keyword evidence="3" id="KW-1185">Reference proteome</keyword>
<dbReference type="InterPro" id="IPR019587">
    <property type="entry name" value="Polyketide_cyclase/dehydratase"/>
</dbReference>
<gene>
    <name evidence="2" type="ORF">GCM10010423_33720</name>
</gene>
<evidence type="ECO:0000313" key="2">
    <source>
        <dbReference type="EMBL" id="GAA2534582.1"/>
    </source>
</evidence>
<evidence type="ECO:0008006" key="4">
    <source>
        <dbReference type="Google" id="ProtNLM"/>
    </source>
</evidence>
<dbReference type="Pfam" id="PF10604">
    <property type="entry name" value="Polyketide_cyc2"/>
    <property type="match status" value="1"/>
</dbReference>
<dbReference type="RefSeq" id="WP_344537522.1">
    <property type="nucleotide sequence ID" value="NZ_BAAATM010000010.1"/>
</dbReference>
<evidence type="ECO:0000256" key="1">
    <source>
        <dbReference type="SAM" id="SignalP"/>
    </source>
</evidence>
<feature type="signal peptide" evidence="1">
    <location>
        <begin position="1"/>
        <end position="35"/>
    </location>
</feature>
<proteinExistence type="predicted"/>
<evidence type="ECO:0000313" key="3">
    <source>
        <dbReference type="Proteomes" id="UP001501095"/>
    </source>
</evidence>
<dbReference type="SUPFAM" id="SSF55961">
    <property type="entry name" value="Bet v1-like"/>
    <property type="match status" value="1"/>
</dbReference>
<dbReference type="Gene3D" id="3.30.530.20">
    <property type="match status" value="1"/>
</dbReference>
<comment type="caution">
    <text evidence="2">The sequence shown here is derived from an EMBL/GenBank/DDBJ whole genome shotgun (WGS) entry which is preliminary data.</text>
</comment>
<protein>
    <recommendedName>
        <fullName evidence="4">Polyketide cyclase /reductase</fullName>
    </recommendedName>
</protein>
<feature type="chain" id="PRO_5045241070" description="Polyketide cyclase /reductase" evidence="1">
    <location>
        <begin position="36"/>
        <end position="252"/>
    </location>
</feature>
<keyword evidence="1" id="KW-0732">Signal</keyword>
<sequence length="252" mass="26426">MSATGTSPAPRPRVRTAALTAALALATVVAGTAPAAARATPAHQDGTARCAGRGVDDGALIRYESGTFIRASLRTVWKLQTDVERWPAWQPPVTSAERLDAGRLREGSRFRWTTPAPATPSTPATTLAITSTVRALRPHDCLVWSGPAIGEGLRIDRGVHLWTFREVAGGVRVHTEETWTGSQVEADAPTATAALGAGLEAWLRDLKTTAEARESGTGAARQRAVDRGRTATEVVATGPVPGPVTVSGSRGR</sequence>
<reference evidence="2 3" key="1">
    <citation type="journal article" date="2019" name="Int. J. Syst. Evol. Microbiol.">
        <title>The Global Catalogue of Microorganisms (GCM) 10K type strain sequencing project: providing services to taxonomists for standard genome sequencing and annotation.</title>
        <authorList>
            <consortium name="The Broad Institute Genomics Platform"/>
            <consortium name="The Broad Institute Genome Sequencing Center for Infectious Disease"/>
            <person name="Wu L."/>
            <person name="Ma J."/>
        </authorList>
    </citation>
    <scope>NUCLEOTIDE SEQUENCE [LARGE SCALE GENOMIC DNA]</scope>
    <source>
        <strain evidence="2 3">JCM 6924</strain>
    </source>
</reference>
<organism evidence="2 3">
    <name type="scientific">Streptomyces levis</name>
    <dbReference type="NCBI Taxonomy" id="285566"/>
    <lineage>
        <taxon>Bacteria</taxon>
        <taxon>Bacillati</taxon>
        <taxon>Actinomycetota</taxon>
        <taxon>Actinomycetes</taxon>
        <taxon>Kitasatosporales</taxon>
        <taxon>Streptomycetaceae</taxon>
        <taxon>Streptomyces</taxon>
    </lineage>
</organism>
<dbReference type="InterPro" id="IPR023393">
    <property type="entry name" value="START-like_dom_sf"/>
</dbReference>
<dbReference type="Proteomes" id="UP001501095">
    <property type="component" value="Unassembled WGS sequence"/>
</dbReference>